<reference evidence="2 3" key="2">
    <citation type="submission" date="2020-04" db="EMBL/GenBank/DDBJ databases">
        <title>Genome sequencing and assembly of multiple isolates from the Colletotrichum gloeosporioides species complex.</title>
        <authorList>
            <person name="Gan P."/>
            <person name="Shirasu K."/>
        </authorList>
    </citation>
    <scope>NUCLEOTIDE SEQUENCE [LARGE SCALE GENOMIC DNA]</scope>
    <source>
        <strain evidence="2 3">Nara gc5</strain>
    </source>
</reference>
<organism evidence="2 3">
    <name type="scientific">Colletotrichum fructicola (strain Nara gc5)</name>
    <name type="common">Anthracnose fungus</name>
    <name type="synonym">Colletotrichum gloeosporioides (strain Nara gc5)</name>
    <dbReference type="NCBI Taxonomy" id="1213859"/>
    <lineage>
        <taxon>Eukaryota</taxon>
        <taxon>Fungi</taxon>
        <taxon>Dikarya</taxon>
        <taxon>Ascomycota</taxon>
        <taxon>Pezizomycotina</taxon>
        <taxon>Sordariomycetes</taxon>
        <taxon>Hypocreomycetidae</taxon>
        <taxon>Glomerellales</taxon>
        <taxon>Glomerellaceae</taxon>
        <taxon>Colletotrichum</taxon>
        <taxon>Colletotrichum gloeosporioides species complex</taxon>
    </lineage>
</organism>
<evidence type="ECO:0000313" key="2">
    <source>
        <dbReference type="EMBL" id="KAF4488129.1"/>
    </source>
</evidence>
<evidence type="ECO:0000256" key="1">
    <source>
        <dbReference type="SAM" id="SignalP"/>
    </source>
</evidence>
<dbReference type="InParanoid" id="A0A7J6JEQ2"/>
<dbReference type="Proteomes" id="UP000011096">
    <property type="component" value="Unassembled WGS sequence"/>
</dbReference>
<sequence length="77" mass="7807">MQLSITVLVAALACGAFAGKSPIDARRAGGTASAAKDGKACKTNLNQILNSGTCVNGKCQIIIPPNETSNVRSADCE</sequence>
<comment type="caution">
    <text evidence="2">The sequence shown here is derived from an EMBL/GenBank/DDBJ whole genome shotgun (WGS) entry which is preliminary data.</text>
</comment>
<accession>A0A7J6JEQ2</accession>
<keyword evidence="1" id="KW-0732">Signal</keyword>
<dbReference type="RefSeq" id="XP_031888943.1">
    <property type="nucleotide sequence ID" value="XM_032031676.1"/>
</dbReference>
<evidence type="ECO:0000313" key="3">
    <source>
        <dbReference type="Proteomes" id="UP000011096"/>
    </source>
</evidence>
<dbReference type="AlphaFoldDB" id="A0A7J6JEQ2"/>
<feature type="chain" id="PRO_5029581848" evidence="1">
    <location>
        <begin position="19"/>
        <end position="77"/>
    </location>
</feature>
<feature type="signal peptide" evidence="1">
    <location>
        <begin position="1"/>
        <end position="18"/>
    </location>
</feature>
<dbReference type="GeneID" id="43615730"/>
<gene>
    <name evidence="2" type="ORF">CGGC5_v002796</name>
</gene>
<keyword evidence="3" id="KW-1185">Reference proteome</keyword>
<reference evidence="2 3" key="1">
    <citation type="submission" date="2012-08" db="EMBL/GenBank/DDBJ databases">
        <authorList>
            <person name="Gan P.H.P."/>
            <person name="Ikeda K."/>
            <person name="Irieda H."/>
            <person name="Narusaka M."/>
            <person name="O'Connell R.J."/>
            <person name="Narusaka Y."/>
            <person name="Takano Y."/>
            <person name="Kubo Y."/>
            <person name="Shirasu K."/>
        </authorList>
    </citation>
    <scope>NUCLEOTIDE SEQUENCE [LARGE SCALE GENOMIC DNA]</scope>
    <source>
        <strain evidence="2 3">Nara gc5</strain>
    </source>
</reference>
<protein>
    <submittedName>
        <fullName evidence="2">Uncharacterized protein</fullName>
    </submittedName>
</protein>
<dbReference type="OrthoDB" id="4802448at2759"/>
<proteinExistence type="predicted"/>
<name>A0A7J6JEQ2_COLFN</name>
<dbReference type="EMBL" id="ANPB02000002">
    <property type="protein sequence ID" value="KAF4488129.1"/>
    <property type="molecule type" value="Genomic_DNA"/>
</dbReference>